<accession>A0A1J1H2Q4</accession>
<evidence type="ECO:0000313" key="2">
    <source>
        <dbReference type="Proteomes" id="UP000220158"/>
    </source>
</evidence>
<dbReference type="KEGG" id="prel:PRELSG_0602200"/>
<dbReference type="OrthoDB" id="447200at2759"/>
<dbReference type="RefSeq" id="XP_028532055.1">
    <property type="nucleotide sequence ID" value="XM_028675470.1"/>
</dbReference>
<protein>
    <submittedName>
        <fullName evidence="1">Uncharacterized protein</fullName>
    </submittedName>
</protein>
<dbReference type="OMA" id="RIKNCNH"/>
<dbReference type="Proteomes" id="UP000220158">
    <property type="component" value="Chromosome 6"/>
</dbReference>
<evidence type="ECO:0000313" key="1">
    <source>
        <dbReference type="EMBL" id="CRG99047.1"/>
    </source>
</evidence>
<reference evidence="1 2" key="1">
    <citation type="submission" date="2015-04" db="EMBL/GenBank/DDBJ databases">
        <authorList>
            <consortium name="Pathogen Informatics"/>
        </authorList>
    </citation>
    <scope>NUCLEOTIDE SEQUENCE [LARGE SCALE GENOMIC DNA]</scope>
    <source>
        <strain evidence="1 2">SGS1</strain>
    </source>
</reference>
<proteinExistence type="predicted"/>
<sequence length="512" mass="61285">MRINVEKENEENGNMNVTKNIIYNNFQNRGFLNNFNFLHENIRNLNKSLEYNCDILNKKLEYGKFLEKNNYNKEKNKKKFIIHLMPSENSQFYIFLNKKKEEVLKKYGKDETYKYDIHISLTGYFFCDNVNVFLNTLYIYMFYYVKLYNIFKNLSFNHLFFNISCNSNYSNIYIKKNKSGDKEKKIIFEKKEIEEKIDKKKKNILNMENNSNKSDSHVLITNDGYVIIPIFCEWIKKIFENFSFLIRNSSFISHNKYKNVNKLENNYISRNSVISKNLKKRHKNDSKLFLGNSLIKSKYQKDTTYPNSIYSNNIILSDIKNNENSSSSFINFEDKQTEEKANNSNVIFYDDNNSNNSNSNSNGNVFNKLAHNCNINEKDNTDNYNINYNKCHIESKNSNYKKIKRLKKCSKNNNNNDKKEEKNKIKYKYNNTEVKLSEFRIKECNHISLASNRNNKEIQKDIACMYKDLKYYFSNCSWDMVMFECDENLFPQEKVKNNFLNEIFRFKKFAVS</sequence>
<dbReference type="AlphaFoldDB" id="A0A1J1H2Q4"/>
<dbReference type="GeneID" id="39735148"/>
<dbReference type="EMBL" id="LN835301">
    <property type="protein sequence ID" value="CRG99047.1"/>
    <property type="molecule type" value="Genomic_DNA"/>
</dbReference>
<gene>
    <name evidence="1" type="ORF">PRELSG_0602200</name>
</gene>
<organism evidence="1 2">
    <name type="scientific">Plasmodium relictum</name>
    <dbReference type="NCBI Taxonomy" id="85471"/>
    <lineage>
        <taxon>Eukaryota</taxon>
        <taxon>Sar</taxon>
        <taxon>Alveolata</taxon>
        <taxon>Apicomplexa</taxon>
        <taxon>Aconoidasida</taxon>
        <taxon>Haemosporida</taxon>
        <taxon>Plasmodiidae</taxon>
        <taxon>Plasmodium</taxon>
        <taxon>Plasmodium (Haemamoeba)</taxon>
    </lineage>
</organism>
<dbReference type="VEuPathDB" id="PlasmoDB:PRELSG_0602200"/>
<name>A0A1J1H2Q4_PLARL</name>
<keyword evidence="2" id="KW-1185">Reference proteome</keyword>